<dbReference type="InterPro" id="IPR017972">
    <property type="entry name" value="Cyt_P450_CS"/>
</dbReference>
<evidence type="ECO:0000256" key="3">
    <source>
        <dbReference type="ARBA" id="ARBA00022723"/>
    </source>
</evidence>
<evidence type="ECO:0000256" key="6">
    <source>
        <dbReference type="ARBA" id="ARBA00023033"/>
    </source>
</evidence>
<protein>
    <submittedName>
        <fullName evidence="9">Cytochrome P450</fullName>
    </submittedName>
</protein>
<evidence type="ECO:0000256" key="2">
    <source>
        <dbReference type="ARBA" id="ARBA00022617"/>
    </source>
</evidence>
<organism evidence="9 10">
    <name type="scientific">Methylosinus sporium</name>
    <dbReference type="NCBI Taxonomy" id="428"/>
    <lineage>
        <taxon>Bacteria</taxon>
        <taxon>Pseudomonadati</taxon>
        <taxon>Pseudomonadota</taxon>
        <taxon>Alphaproteobacteria</taxon>
        <taxon>Hyphomicrobiales</taxon>
        <taxon>Methylocystaceae</taxon>
        <taxon>Methylosinus</taxon>
    </lineage>
</organism>
<dbReference type="GO" id="GO:0020037">
    <property type="term" value="F:heme binding"/>
    <property type="evidence" value="ECO:0007669"/>
    <property type="project" value="InterPro"/>
</dbReference>
<dbReference type="SUPFAM" id="SSF48264">
    <property type="entry name" value="Cytochrome P450"/>
    <property type="match status" value="1"/>
</dbReference>
<sequence length="469" mass="53050">MFHDPDFSPFTPREKPSFLAVSRNYLENYAPEAYRTDFFSADGLWPFFPRMHYVVSPELIEELLVTRAEAFRRDDIASKALRGPVEGDTLFFSEGAEWKWQRRAISPAFRYENILALVPFFVGCARAQAAEWRRLGDGAEVEITEAMSRTTFAVIEKAVFGASENFDSEGFIAALRPVLGSFGWRMLAVMFRLPPDWAPYPGLLSARAGSRFLHEETVKLLAERRARPEATRDIMGLLLSAKDPESGRVMTDSELVANLHGFLLAGHETSAVALAWTFWLLAKDQATQERAREEAERVAGDGEITPETVENLTFTRQVLQESMRLFPPFAALGRQPREDTTLGPYRVAAKEPVYVLTWCLHRHEKLWDEPTGFDPDRFAPEKVKARHRYAYLPFGAGPRICVGMGFALTEMATIVATLLREFRFDTVPGHRLELAPTFATRPKGRLPLRLTRLSKNAPASDAERLAAYR</sequence>
<evidence type="ECO:0000256" key="8">
    <source>
        <dbReference type="RuleBase" id="RU000461"/>
    </source>
</evidence>
<feature type="binding site" description="axial binding residue" evidence="7">
    <location>
        <position position="401"/>
    </location>
    <ligand>
        <name>heme</name>
        <dbReference type="ChEBI" id="CHEBI:30413"/>
    </ligand>
    <ligandPart>
        <name>Fe</name>
        <dbReference type="ChEBI" id="CHEBI:18248"/>
    </ligandPart>
</feature>
<proteinExistence type="inferred from homology"/>
<keyword evidence="2 7" id="KW-0349">Heme</keyword>
<dbReference type="PANTHER" id="PTHR24291">
    <property type="entry name" value="CYTOCHROME P450 FAMILY 4"/>
    <property type="match status" value="1"/>
</dbReference>
<comment type="similarity">
    <text evidence="1 8">Belongs to the cytochrome P450 family.</text>
</comment>
<accession>A0A2U1SV04</accession>
<dbReference type="PRINTS" id="PR00463">
    <property type="entry name" value="EP450I"/>
</dbReference>
<comment type="caution">
    <text evidence="9">The sequence shown here is derived from an EMBL/GenBank/DDBJ whole genome shotgun (WGS) entry which is preliminary data.</text>
</comment>
<keyword evidence="5 7" id="KW-0408">Iron</keyword>
<name>A0A2U1SV04_METSR</name>
<dbReference type="GO" id="GO:0005506">
    <property type="term" value="F:iron ion binding"/>
    <property type="evidence" value="ECO:0007669"/>
    <property type="project" value="InterPro"/>
</dbReference>
<dbReference type="InterPro" id="IPR001128">
    <property type="entry name" value="Cyt_P450"/>
</dbReference>
<dbReference type="Gene3D" id="1.10.630.10">
    <property type="entry name" value="Cytochrome P450"/>
    <property type="match status" value="1"/>
</dbReference>
<dbReference type="OrthoDB" id="9764248at2"/>
<dbReference type="EMBL" id="PUIV01000002">
    <property type="protein sequence ID" value="PWB95454.1"/>
    <property type="molecule type" value="Genomic_DNA"/>
</dbReference>
<dbReference type="Pfam" id="PF00067">
    <property type="entry name" value="p450"/>
    <property type="match status" value="1"/>
</dbReference>
<dbReference type="RefSeq" id="WP_108915742.1">
    <property type="nucleotide sequence ID" value="NZ_BGJY01000001.1"/>
</dbReference>
<dbReference type="GO" id="GO:0004497">
    <property type="term" value="F:monooxygenase activity"/>
    <property type="evidence" value="ECO:0007669"/>
    <property type="project" value="UniProtKB-KW"/>
</dbReference>
<dbReference type="InterPro" id="IPR050196">
    <property type="entry name" value="Cytochrome_P450_Monoox"/>
</dbReference>
<dbReference type="AlphaFoldDB" id="A0A2U1SV04"/>
<comment type="cofactor">
    <cofactor evidence="7">
        <name>heme</name>
        <dbReference type="ChEBI" id="CHEBI:30413"/>
    </cofactor>
</comment>
<keyword evidence="3 7" id="KW-0479">Metal-binding</keyword>
<gene>
    <name evidence="9" type="ORF">C5689_02745</name>
</gene>
<dbReference type="InterPro" id="IPR002401">
    <property type="entry name" value="Cyt_P450_E_grp-I"/>
</dbReference>
<dbReference type="PROSITE" id="PS00086">
    <property type="entry name" value="CYTOCHROME_P450"/>
    <property type="match status" value="1"/>
</dbReference>
<evidence type="ECO:0000256" key="7">
    <source>
        <dbReference type="PIRSR" id="PIRSR602401-1"/>
    </source>
</evidence>
<dbReference type="Proteomes" id="UP000245137">
    <property type="component" value="Unassembled WGS sequence"/>
</dbReference>
<evidence type="ECO:0000313" key="9">
    <source>
        <dbReference type="EMBL" id="PWB95454.1"/>
    </source>
</evidence>
<dbReference type="InterPro" id="IPR036396">
    <property type="entry name" value="Cyt_P450_sf"/>
</dbReference>
<evidence type="ECO:0000256" key="1">
    <source>
        <dbReference type="ARBA" id="ARBA00010617"/>
    </source>
</evidence>
<dbReference type="GO" id="GO:0016705">
    <property type="term" value="F:oxidoreductase activity, acting on paired donors, with incorporation or reduction of molecular oxygen"/>
    <property type="evidence" value="ECO:0007669"/>
    <property type="project" value="InterPro"/>
</dbReference>
<keyword evidence="4 8" id="KW-0560">Oxidoreductase</keyword>
<keyword evidence="6 8" id="KW-0503">Monooxygenase</keyword>
<evidence type="ECO:0000256" key="4">
    <source>
        <dbReference type="ARBA" id="ARBA00023002"/>
    </source>
</evidence>
<keyword evidence="10" id="KW-1185">Reference proteome</keyword>
<evidence type="ECO:0000313" key="10">
    <source>
        <dbReference type="Proteomes" id="UP000245137"/>
    </source>
</evidence>
<dbReference type="PRINTS" id="PR00385">
    <property type="entry name" value="P450"/>
</dbReference>
<dbReference type="PANTHER" id="PTHR24291:SF50">
    <property type="entry name" value="BIFUNCTIONAL ALBAFLAVENONE MONOOXYGENASE_TERPENE SYNTHASE"/>
    <property type="match status" value="1"/>
</dbReference>
<reference evidence="9 10" key="1">
    <citation type="journal article" date="2018" name="Appl. Microbiol. Biotechnol.">
        <title>Co-cultivation of the strictly anaerobic methanogen Methanosarcina barkeri with aerobic methanotrophs in an oxygen-limited membrane bioreactor.</title>
        <authorList>
            <person name="In 't Zandt M.H."/>
            <person name="van den Bosch T.J.M."/>
            <person name="Rijkers R."/>
            <person name="van Kessel M.A.H.J."/>
            <person name="Jetten M.S.M."/>
            <person name="Welte C.U."/>
        </authorList>
    </citation>
    <scope>NUCLEOTIDE SEQUENCE [LARGE SCALE GENOMIC DNA]</scope>
    <source>
        <strain evidence="9 10">DSM 17706</strain>
    </source>
</reference>
<evidence type="ECO:0000256" key="5">
    <source>
        <dbReference type="ARBA" id="ARBA00023004"/>
    </source>
</evidence>